<keyword evidence="3" id="KW-1185">Reference proteome</keyword>
<dbReference type="Proteomes" id="UP000035085">
    <property type="component" value="Chromosome"/>
</dbReference>
<feature type="region of interest" description="Disordered" evidence="1">
    <location>
        <begin position="1091"/>
        <end position="1130"/>
    </location>
</feature>
<sequence>MNTRDKFSRREASGANESRQLQAPVVPLAEANGGIRRKDVYTNLDESIAVNVPWNELMLPGDTLELYWGDKELAVDVIIIEFHTDPNWQMHVPVTDVIRVEDGLIDVWYHRISSFGDPVPQPSPVIQVLVKTTVPGGNDPDPSTFPLNENLPKVILPDGPIEAPIPDEGIPVTIPVWDNMTAGDRVKLFWASEGTQFDPIDETQVDQPLTLLVPKAVIEKVGDGTNVAVTYEILDVVSNWSGRAAPSFIEVDVGGTLYIAPLLPDLNNGVLDYDALNGEDVQTIVTQNGDMAEGDDVTIIFEGRSFDGWEVSHSETKTLGGDGMVSFDIPNVKVGEAVPGDGSVFYRVEVGGVDKGRSRRRAFTIEGTAQALPAPDVREASDSTLDPAAVLAGANVDVAPWVGMAIGDLLTLRWEGTTAGGDPLLHTEPKRLEPQHIGNTVSFNVPYSKIAPIAGGSVDVLYTVESGVSTRTSDHLALTVLALQALPQPIVEGERGGELDPADVPNGPQLTLPEWPRMAVGDEVRWFWLGTSPGGQQSDLEDVTAVGDVTVRVDRNVLEINANGGDTVNVLYEVTYAGGGRSASLTKQVRILPLSDALLPPPVVEEAVGDSLNPDDIDEFATVRVDPYPGMASGQTVWVYFGEGTGGGEKIESFLVSDQNLNQPIHMYVPKAKVEYFDTSTVTVYYRVVKAPGVEERSEDLVLNVSRPVRWGAPSVPQSIDGNLPEGAYERGVQTIVHQHPDMQANDVIDLYWEGAGKPTYPDRVVVGVPMDFPFRVEKAIVDRWKGETVTIRYTVTRASGIIHSDHLTLNVGFVPTDLADPEMDQVIDDKLNLSDLTYGADVRALAYDGMRIGDYVHFDWAGGEENDGVTVKVQITQNMVGQPVEDYFRLVDIEPYIDQTVDVSYRVLRQNVPVGQSNPITFGVVRDAATFDPPRIPAVVNGELDLRQVTGGVEVIVDVNEAMARGDDVVLTWDCSNDAGDYSNTVPVGGGATVEFTVPFEYLEAGIDGTVNVSYEVRRGGGLRHPHDRVACGGDDASERRQSGPGRRAAARCDGIDRCVGQVRSGRRCHAQLAGRSAVSGTAYDSTDRYWQRPAADGAEEQRREQRRLRRQGLLHDPAQDWGRDGNVT</sequence>
<feature type="compositionally biased region" description="Basic and acidic residues" evidence="1">
    <location>
        <begin position="1119"/>
        <end position="1130"/>
    </location>
</feature>
<accession>A0ABM5T0K0</accession>
<dbReference type="RefSeq" id="WP_044456589.1">
    <property type="nucleotide sequence ID" value="NZ_CP010897.2"/>
</dbReference>
<dbReference type="EMBL" id="CP010897">
    <property type="protein sequence ID" value="AJP58287.1"/>
    <property type="molecule type" value="Genomic_DNA"/>
</dbReference>
<feature type="region of interest" description="Disordered" evidence="1">
    <location>
        <begin position="1027"/>
        <end position="1050"/>
    </location>
</feature>
<evidence type="ECO:0000313" key="2">
    <source>
        <dbReference type="EMBL" id="AJP58287.1"/>
    </source>
</evidence>
<proteinExistence type="predicted"/>
<name>A0ABM5T0K0_9BURK</name>
<evidence type="ECO:0000256" key="1">
    <source>
        <dbReference type="SAM" id="MobiDB-lite"/>
    </source>
</evidence>
<organism evidence="2 3">
    <name type="scientific">Pandoraea vervacti</name>
    <dbReference type="NCBI Taxonomy" id="656178"/>
    <lineage>
        <taxon>Bacteria</taxon>
        <taxon>Pseudomonadati</taxon>
        <taxon>Pseudomonadota</taxon>
        <taxon>Betaproteobacteria</taxon>
        <taxon>Burkholderiales</taxon>
        <taxon>Burkholderiaceae</taxon>
        <taxon>Pandoraea</taxon>
    </lineage>
</organism>
<gene>
    <name evidence="2" type="ORF">UC34_17585</name>
</gene>
<reference evidence="3" key="1">
    <citation type="submission" date="2015-02" db="EMBL/GenBank/DDBJ databases">
        <title>Complete Genome Sequencing of Pandoraea vervacti NS15 sp. nov.</title>
        <authorList>
            <person name="Chan K.-G."/>
        </authorList>
    </citation>
    <scope>NUCLEOTIDE SEQUENCE [LARGE SCALE GENOMIC DNA]</scope>
    <source>
        <strain evidence="3">NS15</strain>
    </source>
</reference>
<feature type="region of interest" description="Disordered" evidence="1">
    <location>
        <begin position="1"/>
        <end position="22"/>
    </location>
</feature>
<feature type="compositionally biased region" description="Basic and acidic residues" evidence="1">
    <location>
        <begin position="1"/>
        <end position="12"/>
    </location>
</feature>
<protein>
    <submittedName>
        <fullName evidence="2">Uncharacterized protein</fullName>
    </submittedName>
</protein>
<evidence type="ECO:0000313" key="3">
    <source>
        <dbReference type="Proteomes" id="UP000035085"/>
    </source>
</evidence>